<organism evidence="2 3">
    <name type="scientific">Alteromonas ponticola</name>
    <dbReference type="NCBI Taxonomy" id="2720613"/>
    <lineage>
        <taxon>Bacteria</taxon>
        <taxon>Pseudomonadati</taxon>
        <taxon>Pseudomonadota</taxon>
        <taxon>Gammaproteobacteria</taxon>
        <taxon>Alteromonadales</taxon>
        <taxon>Alteromonadaceae</taxon>
        <taxon>Alteromonas/Salinimonas group</taxon>
        <taxon>Alteromonas</taxon>
    </lineage>
</organism>
<dbReference type="InterPro" id="IPR000182">
    <property type="entry name" value="GNAT_dom"/>
</dbReference>
<accession>A0ABX1R4E6</accession>
<dbReference type="PANTHER" id="PTHR43441">
    <property type="entry name" value="RIBOSOMAL-PROTEIN-SERINE ACETYLTRANSFERASE"/>
    <property type="match status" value="1"/>
</dbReference>
<dbReference type="Gene3D" id="3.40.630.30">
    <property type="match status" value="1"/>
</dbReference>
<dbReference type="Proteomes" id="UP000709336">
    <property type="component" value="Unassembled WGS sequence"/>
</dbReference>
<keyword evidence="3" id="KW-1185">Reference proteome</keyword>
<comment type="caution">
    <text evidence="2">The sequence shown here is derived from an EMBL/GenBank/DDBJ whole genome shotgun (WGS) entry which is preliminary data.</text>
</comment>
<reference evidence="2 3" key="1">
    <citation type="submission" date="2020-03" db="EMBL/GenBank/DDBJ databases">
        <title>Alteromonas ponticola sp. nov., isolated from seawater.</title>
        <authorList>
            <person name="Yoon J.-H."/>
            <person name="Kim Y.-O."/>
        </authorList>
    </citation>
    <scope>NUCLEOTIDE SEQUENCE [LARGE SCALE GENOMIC DNA]</scope>
    <source>
        <strain evidence="2 3">MYP5</strain>
    </source>
</reference>
<feature type="domain" description="N-acetyltransferase" evidence="1">
    <location>
        <begin position="32"/>
        <end position="182"/>
    </location>
</feature>
<gene>
    <name evidence="2" type="ORF">HCJ96_14940</name>
</gene>
<dbReference type="EMBL" id="JAATNW010000008">
    <property type="protein sequence ID" value="NMH61325.1"/>
    <property type="molecule type" value="Genomic_DNA"/>
</dbReference>
<dbReference type="PANTHER" id="PTHR43441:SF10">
    <property type="entry name" value="ACETYLTRANSFERASE"/>
    <property type="match status" value="1"/>
</dbReference>
<dbReference type="SUPFAM" id="SSF55729">
    <property type="entry name" value="Acyl-CoA N-acyltransferases (Nat)"/>
    <property type="match status" value="1"/>
</dbReference>
<dbReference type="InterPro" id="IPR051908">
    <property type="entry name" value="Ribosomal_N-acetyltransferase"/>
</dbReference>
<sequence>MIDLSILPSRLPSLQTAEGPVSIERIAAKHVDALCEASQYSVEHVKPWLGTGLCPVTIPAAKQCVTSLEQSRQQNYGIAYLLITESQCLGMGVINYIHPLHLNANLGFWIRPEMTGKGLAVALSQRLIKLAFEQMKLVRLELLIEPANKASLRVAHKLNAEKEGLCRKRVMGRDALLFSLTR</sequence>
<dbReference type="PROSITE" id="PS51186">
    <property type="entry name" value="GNAT"/>
    <property type="match status" value="1"/>
</dbReference>
<evidence type="ECO:0000313" key="3">
    <source>
        <dbReference type="Proteomes" id="UP000709336"/>
    </source>
</evidence>
<evidence type="ECO:0000259" key="1">
    <source>
        <dbReference type="PROSITE" id="PS51186"/>
    </source>
</evidence>
<name>A0ABX1R4E6_9ALTE</name>
<evidence type="ECO:0000313" key="2">
    <source>
        <dbReference type="EMBL" id="NMH61325.1"/>
    </source>
</evidence>
<dbReference type="Pfam" id="PF13302">
    <property type="entry name" value="Acetyltransf_3"/>
    <property type="match status" value="1"/>
</dbReference>
<dbReference type="InterPro" id="IPR016181">
    <property type="entry name" value="Acyl_CoA_acyltransferase"/>
</dbReference>
<proteinExistence type="predicted"/>
<protein>
    <submittedName>
        <fullName evidence="2">GNAT family N-acetyltransferase</fullName>
    </submittedName>
</protein>